<sequence>MPNVLIQGASRGIGLQFCQALVNRGSTVLACCRNPSLAKDLRELQSQHPSQVDIIPLDVTNEEAIVAASEHVKQTHGGKLDLLINSSGILSPKGRGETSLKDVSLEALQETVTVNTLGPLLMAKYFSPLLGAGNGTFGRQAQSAKESHAAVLVNMSARVGSIGDNRLGGWYSYRMSKAALNMATKNLSIELGRGRKRVICVALHPGTVDTDLSRPYHKNVPKNQLFSREQSVNYLLSVIDGLTIHDSGKYLAWDGSEIPF</sequence>
<dbReference type="GO" id="GO:0016491">
    <property type="term" value="F:oxidoreductase activity"/>
    <property type="evidence" value="ECO:0007669"/>
    <property type="project" value="TreeGrafter"/>
</dbReference>
<dbReference type="PRINTS" id="PR00080">
    <property type="entry name" value="SDRFAMILY"/>
</dbReference>
<dbReference type="SUPFAM" id="SSF51735">
    <property type="entry name" value="NAD(P)-binding Rossmann-fold domains"/>
    <property type="match status" value="1"/>
</dbReference>
<dbReference type="GO" id="GO:0005737">
    <property type="term" value="C:cytoplasm"/>
    <property type="evidence" value="ECO:0007669"/>
    <property type="project" value="TreeGrafter"/>
</dbReference>
<dbReference type="Gene3D" id="3.40.50.720">
    <property type="entry name" value="NAD(P)-binding Rossmann-like Domain"/>
    <property type="match status" value="1"/>
</dbReference>
<gene>
    <name evidence="2" type="ORF">C7M84_021407</name>
</gene>
<organism evidence="2 3">
    <name type="scientific">Penaeus vannamei</name>
    <name type="common">Whiteleg shrimp</name>
    <name type="synonym">Litopenaeus vannamei</name>
    <dbReference type="NCBI Taxonomy" id="6689"/>
    <lineage>
        <taxon>Eukaryota</taxon>
        <taxon>Metazoa</taxon>
        <taxon>Ecdysozoa</taxon>
        <taxon>Arthropoda</taxon>
        <taxon>Crustacea</taxon>
        <taxon>Multicrustacea</taxon>
        <taxon>Malacostraca</taxon>
        <taxon>Eumalacostraca</taxon>
        <taxon>Eucarida</taxon>
        <taxon>Decapoda</taxon>
        <taxon>Dendrobranchiata</taxon>
        <taxon>Penaeoidea</taxon>
        <taxon>Penaeidae</taxon>
        <taxon>Penaeus</taxon>
    </lineage>
</organism>
<dbReference type="OrthoDB" id="5296at2759"/>
<evidence type="ECO:0000313" key="2">
    <source>
        <dbReference type="EMBL" id="ROT85065.1"/>
    </source>
</evidence>
<dbReference type="PANTHER" id="PTHR43544:SF12">
    <property type="entry name" value="NAD(P)-BINDING ROSSMANN-FOLD SUPERFAMILY PROTEIN"/>
    <property type="match status" value="1"/>
</dbReference>
<dbReference type="InterPro" id="IPR002347">
    <property type="entry name" value="SDR_fam"/>
</dbReference>
<comment type="similarity">
    <text evidence="1">Belongs to the short-chain dehydrogenases/reductases (SDR) family.</text>
</comment>
<comment type="caution">
    <text evidence="2">The sequence shown here is derived from an EMBL/GenBank/DDBJ whole genome shotgun (WGS) entry which is preliminary data.</text>
</comment>
<accession>A0A3R7MKB8</accession>
<dbReference type="Pfam" id="PF00106">
    <property type="entry name" value="adh_short"/>
    <property type="match status" value="1"/>
</dbReference>
<name>A0A3R7MKB8_PENVA</name>
<dbReference type="EMBL" id="QCYY01000449">
    <property type="protein sequence ID" value="ROT85065.1"/>
    <property type="molecule type" value="Genomic_DNA"/>
</dbReference>
<dbReference type="InterPro" id="IPR036291">
    <property type="entry name" value="NAD(P)-bd_dom_sf"/>
</dbReference>
<dbReference type="PANTHER" id="PTHR43544">
    <property type="entry name" value="SHORT-CHAIN DEHYDROGENASE/REDUCTASE"/>
    <property type="match status" value="1"/>
</dbReference>
<dbReference type="CDD" id="cd05325">
    <property type="entry name" value="carb_red_sniffer_like_SDR_c"/>
    <property type="match status" value="1"/>
</dbReference>
<keyword evidence="3" id="KW-1185">Reference proteome</keyword>
<evidence type="ECO:0008006" key="4">
    <source>
        <dbReference type="Google" id="ProtNLM"/>
    </source>
</evidence>
<evidence type="ECO:0000313" key="3">
    <source>
        <dbReference type="Proteomes" id="UP000283509"/>
    </source>
</evidence>
<protein>
    <recommendedName>
        <fullName evidence="4">C-factor</fullName>
    </recommendedName>
</protein>
<reference evidence="2 3" key="1">
    <citation type="submission" date="2018-04" db="EMBL/GenBank/DDBJ databases">
        <authorList>
            <person name="Zhang X."/>
            <person name="Yuan J."/>
            <person name="Li F."/>
            <person name="Xiang J."/>
        </authorList>
    </citation>
    <scope>NUCLEOTIDE SEQUENCE [LARGE SCALE GENOMIC DNA]</scope>
    <source>
        <tissue evidence="2">Muscle</tissue>
    </source>
</reference>
<reference evidence="2 3" key="2">
    <citation type="submission" date="2019-01" db="EMBL/GenBank/DDBJ databases">
        <title>The decoding of complex shrimp genome reveals the adaptation for benthos swimmer, frequently molting mechanism and breeding impact on genome.</title>
        <authorList>
            <person name="Sun Y."/>
            <person name="Gao Y."/>
            <person name="Yu Y."/>
        </authorList>
    </citation>
    <scope>NUCLEOTIDE SEQUENCE [LARGE SCALE GENOMIC DNA]</scope>
    <source>
        <tissue evidence="2">Muscle</tissue>
    </source>
</reference>
<dbReference type="PRINTS" id="PR00081">
    <property type="entry name" value="GDHRDH"/>
</dbReference>
<proteinExistence type="inferred from homology"/>
<dbReference type="InterPro" id="IPR051468">
    <property type="entry name" value="Fungal_SecMetab_SDRs"/>
</dbReference>
<dbReference type="Proteomes" id="UP000283509">
    <property type="component" value="Unassembled WGS sequence"/>
</dbReference>
<evidence type="ECO:0000256" key="1">
    <source>
        <dbReference type="RuleBase" id="RU000363"/>
    </source>
</evidence>
<dbReference type="AlphaFoldDB" id="A0A3R7MKB8"/>